<keyword evidence="8 13" id="KW-0811">Translocation</keyword>
<comment type="domain">
    <text evidence="13">The twin CX3C motif contains 4 conserved Cys residues that form 2 disulfide bonds in the mitochondrial intermembrane space.</text>
</comment>
<keyword evidence="3 13" id="KW-0813">Transport</keyword>
<dbReference type="GeneID" id="70238002"/>
<evidence type="ECO:0000256" key="13">
    <source>
        <dbReference type="RuleBase" id="RU367043"/>
    </source>
</evidence>
<evidence type="ECO:0000259" key="14">
    <source>
        <dbReference type="Pfam" id="PF02953"/>
    </source>
</evidence>
<dbReference type="GO" id="GO:0045039">
    <property type="term" value="P:protein insertion into mitochondrial inner membrane"/>
    <property type="evidence" value="ECO:0007669"/>
    <property type="project" value="TreeGrafter"/>
</dbReference>
<sequence>MSFLGFGGGAPQISSEQKIKAAEAELDMVTTMFNQLVDSCHKKCFDKNYADGELSKNESLCIDRCVAKYFDANVKVGESMQSLGRSGTLGQNLR</sequence>
<keyword evidence="5 13" id="KW-0999">Mitochondrion inner membrane</keyword>
<dbReference type="RefSeq" id="XP_046058963.1">
    <property type="nucleotide sequence ID" value="XM_046207285.1"/>
</dbReference>
<accession>A0A9P8NZE1</accession>
<evidence type="ECO:0000256" key="11">
    <source>
        <dbReference type="ARBA" id="ARBA00023157"/>
    </source>
</evidence>
<evidence type="ECO:0000256" key="1">
    <source>
        <dbReference type="ARBA" id="ARBA00004137"/>
    </source>
</evidence>
<dbReference type="InterPro" id="IPR004217">
    <property type="entry name" value="Tim10-like"/>
</dbReference>
<comment type="similarity">
    <text evidence="2 13">Belongs to the small Tim family.</text>
</comment>
<dbReference type="OrthoDB" id="274922at2759"/>
<dbReference type="GO" id="GO:0005743">
    <property type="term" value="C:mitochondrial inner membrane"/>
    <property type="evidence" value="ECO:0007669"/>
    <property type="project" value="UniProtKB-SubCell"/>
</dbReference>
<dbReference type="Pfam" id="PF02953">
    <property type="entry name" value="zf-Tim10_DDP"/>
    <property type="match status" value="1"/>
</dbReference>
<keyword evidence="11 13" id="KW-1015">Disulfide bond</keyword>
<evidence type="ECO:0000256" key="4">
    <source>
        <dbReference type="ARBA" id="ARBA00022723"/>
    </source>
</evidence>
<protein>
    <recommendedName>
        <fullName evidence="13">Mitochondrial import inner membrane translocase subunit</fullName>
    </recommendedName>
</protein>
<comment type="subunit">
    <text evidence="13">Heterohexamer.</text>
</comment>
<dbReference type="GO" id="GO:0015031">
    <property type="term" value="P:protein transport"/>
    <property type="evidence" value="ECO:0007669"/>
    <property type="project" value="UniProtKB-KW"/>
</dbReference>
<evidence type="ECO:0000313" key="15">
    <source>
        <dbReference type="EMBL" id="KAH3661859.1"/>
    </source>
</evidence>
<evidence type="ECO:0000256" key="9">
    <source>
        <dbReference type="ARBA" id="ARBA00023128"/>
    </source>
</evidence>
<evidence type="ECO:0000256" key="7">
    <source>
        <dbReference type="ARBA" id="ARBA00022927"/>
    </source>
</evidence>
<evidence type="ECO:0000256" key="6">
    <source>
        <dbReference type="ARBA" id="ARBA00022833"/>
    </source>
</evidence>
<name>A0A9P8NZE1_9ASCO</name>
<gene>
    <name evidence="15" type="ORF">OGAPHI_006038</name>
</gene>
<evidence type="ECO:0000256" key="12">
    <source>
        <dbReference type="ARBA" id="ARBA00023186"/>
    </source>
</evidence>
<reference evidence="15" key="2">
    <citation type="submission" date="2021-01" db="EMBL/GenBank/DDBJ databases">
        <authorList>
            <person name="Schikora-Tamarit M.A."/>
        </authorList>
    </citation>
    <scope>NUCLEOTIDE SEQUENCE</scope>
    <source>
        <strain evidence="15">CBS6075</strain>
    </source>
</reference>
<dbReference type="PANTHER" id="PTHR11038:SF16">
    <property type="entry name" value="MITOCHONDRIAL IMPORT INNER MEMBRANE TRANSLOCASE SUBUNIT TIM10"/>
    <property type="match status" value="1"/>
</dbReference>
<proteinExistence type="inferred from homology"/>
<dbReference type="InterPro" id="IPR035427">
    <property type="entry name" value="Tim10-like_dom_sf"/>
</dbReference>
<evidence type="ECO:0000313" key="16">
    <source>
        <dbReference type="Proteomes" id="UP000769157"/>
    </source>
</evidence>
<keyword evidence="16" id="KW-1185">Reference proteome</keyword>
<comment type="function">
    <text evidence="13">Mitochondrial intermembrane chaperone that participates in the import and insertion of some multi-pass transmembrane proteins into the mitochondrial inner membrane. Also required for the transfer of beta-barrel precursors from the TOM complex to the sorting and assembly machinery (SAM complex) of the outer membrane. Acts as a chaperone-like protein that protects the hydrophobic precursors from aggregation and guide them through the mitochondrial intermembrane space.</text>
</comment>
<reference evidence="15" key="1">
    <citation type="journal article" date="2021" name="Open Biol.">
        <title>Shared evolutionary footprints suggest mitochondrial oxidative damage underlies multiple complex I losses in fungi.</title>
        <authorList>
            <person name="Schikora-Tamarit M.A."/>
            <person name="Marcet-Houben M."/>
            <person name="Nosek J."/>
            <person name="Gabaldon T."/>
        </authorList>
    </citation>
    <scope>NUCLEOTIDE SEQUENCE</scope>
    <source>
        <strain evidence="15">CBS6075</strain>
    </source>
</reference>
<evidence type="ECO:0000256" key="5">
    <source>
        <dbReference type="ARBA" id="ARBA00022792"/>
    </source>
</evidence>
<dbReference type="FunFam" id="1.10.287.810:FF:000002">
    <property type="entry name" value="Mitochondrial import inner membrane translocase subunit tim10"/>
    <property type="match status" value="1"/>
</dbReference>
<dbReference type="EMBL" id="JAEUBE010000414">
    <property type="protein sequence ID" value="KAH3661859.1"/>
    <property type="molecule type" value="Genomic_DNA"/>
</dbReference>
<keyword evidence="9 13" id="KW-0496">Mitochondrion</keyword>
<dbReference type="SUPFAM" id="SSF144122">
    <property type="entry name" value="Tim10-like"/>
    <property type="match status" value="1"/>
</dbReference>
<feature type="domain" description="Tim10-like" evidence="14">
    <location>
        <begin position="19"/>
        <end position="82"/>
    </location>
</feature>
<keyword evidence="12 13" id="KW-0143">Chaperone</keyword>
<dbReference type="Gene3D" id="1.10.287.810">
    <property type="entry name" value="Mitochondrial import inner membrane translocase subunit tim13 like domains"/>
    <property type="match status" value="1"/>
</dbReference>
<dbReference type="PANTHER" id="PTHR11038">
    <property type="entry name" value="MITOCHONDRIAL IMPORT INNER MEMBRANE TRANSLOCASE SUBUNIT TIM10"/>
    <property type="match status" value="1"/>
</dbReference>
<comment type="caution">
    <text evidence="15">The sequence shown here is derived from an EMBL/GenBank/DDBJ whole genome shotgun (WGS) entry which is preliminary data.</text>
</comment>
<organism evidence="15 16">
    <name type="scientific">Ogataea philodendri</name>
    <dbReference type="NCBI Taxonomy" id="1378263"/>
    <lineage>
        <taxon>Eukaryota</taxon>
        <taxon>Fungi</taxon>
        <taxon>Dikarya</taxon>
        <taxon>Ascomycota</taxon>
        <taxon>Saccharomycotina</taxon>
        <taxon>Pichiomycetes</taxon>
        <taxon>Pichiales</taxon>
        <taxon>Pichiaceae</taxon>
        <taxon>Ogataea</taxon>
    </lineage>
</organism>
<evidence type="ECO:0000256" key="8">
    <source>
        <dbReference type="ARBA" id="ARBA00023010"/>
    </source>
</evidence>
<keyword evidence="7 13" id="KW-0653">Protein transport</keyword>
<dbReference type="GO" id="GO:0046872">
    <property type="term" value="F:metal ion binding"/>
    <property type="evidence" value="ECO:0007669"/>
    <property type="project" value="UniProtKB-KW"/>
</dbReference>
<keyword evidence="6" id="KW-0862">Zinc</keyword>
<comment type="subcellular location">
    <subcellularLocation>
        <location evidence="1 13">Mitochondrion inner membrane</location>
        <topology evidence="1 13">Peripheral membrane protein</topology>
        <orientation evidence="1 13">Intermembrane side</orientation>
    </subcellularLocation>
</comment>
<keyword evidence="10" id="KW-0472">Membrane</keyword>
<dbReference type="AlphaFoldDB" id="A0A9P8NZE1"/>
<evidence type="ECO:0000256" key="2">
    <source>
        <dbReference type="ARBA" id="ARBA00006720"/>
    </source>
</evidence>
<evidence type="ECO:0000256" key="10">
    <source>
        <dbReference type="ARBA" id="ARBA00023136"/>
    </source>
</evidence>
<dbReference type="Proteomes" id="UP000769157">
    <property type="component" value="Unassembled WGS sequence"/>
</dbReference>
<keyword evidence="4" id="KW-0479">Metal-binding</keyword>
<evidence type="ECO:0000256" key="3">
    <source>
        <dbReference type="ARBA" id="ARBA00022448"/>
    </source>
</evidence>